<dbReference type="Gene3D" id="3.40.50.150">
    <property type="entry name" value="Vaccinia Virus protein VP39"/>
    <property type="match status" value="1"/>
</dbReference>
<dbReference type="CDD" id="cd02440">
    <property type="entry name" value="AdoMet_MTases"/>
    <property type="match status" value="1"/>
</dbReference>
<accession>A0ABN6L355</accession>
<keyword evidence="2" id="KW-1185">Reference proteome</keyword>
<dbReference type="EMBL" id="AP025225">
    <property type="protein sequence ID" value="BDB96278.1"/>
    <property type="molecule type" value="Genomic_DNA"/>
</dbReference>
<dbReference type="Proteomes" id="UP001320209">
    <property type="component" value="Chromosome"/>
</dbReference>
<proteinExistence type="predicted"/>
<dbReference type="SUPFAM" id="SSF53335">
    <property type="entry name" value="S-adenosyl-L-methionine-dependent methyltransferases"/>
    <property type="match status" value="1"/>
</dbReference>
<protein>
    <submittedName>
        <fullName evidence="1">Nodulation protein NoeA</fullName>
    </submittedName>
</protein>
<name>A0ABN6L355_9PROT</name>
<reference evidence="1" key="1">
    <citation type="submission" date="2021-10" db="EMBL/GenBank/DDBJ databases">
        <title>Genome Sequence of The Candidatus Hydrogeosomobacter endosymbioticus, an Intracellular Bacterial Symbiont of the Anaerobic Ciliate GW7.</title>
        <authorList>
            <person name="Shiohama Y."/>
            <person name="Shinzato N."/>
        </authorList>
    </citation>
    <scope>NUCLEOTIDE SEQUENCE [LARGE SCALE GENOMIC DNA]</scope>
    <source>
        <strain evidence="1">200920</strain>
    </source>
</reference>
<gene>
    <name evidence="1" type="primary">noeA</name>
    <name evidence="1" type="ORF">HYD_4110</name>
</gene>
<evidence type="ECO:0000313" key="1">
    <source>
        <dbReference type="EMBL" id="BDB96278.1"/>
    </source>
</evidence>
<dbReference type="InterPro" id="IPR029063">
    <property type="entry name" value="SAM-dependent_MTases_sf"/>
</dbReference>
<sequence length="451" mass="52296">MQMGRELSSFRDPEGFVFLDKGKIKRFLSSEAAVSRMRDFLTSDVYQRKLKGLLIDTCMLDNILVHERVPVVTYPYEWSFSMLANAALTQLSIMEELVPNGYILKDGSAYNCLYHKGDMVFIDILSIGKVDKELLWNGYHQFCEHFLYPLMLKAYKKINFQDWWVGCGDGISTQNFRNLLTKADLFKKGVFLHVFVKSALNKMVSRETVIDKKGLQNRSAESSIIKLVKNLKDVVQYLKEYRSSSMWTDYSESNSYSQSDREEKHKFVKRFVSSYEISQLVDLGCNTGEYSEVAAEHVPHVISVDYDQDCIDQIYLKIQQGKVSSRIVPVVGNIVHLSPSIGWNLEERRGLLYRLKSDAFLAVALIHHICISNNVPLEYFVMFLREIGEVGVVEWIDIDDPMVRVLLKNRENVFSGYTWENFKSIVEKYFFIKEVYEFSGMKRKLCLLEGR</sequence>
<evidence type="ECO:0000313" key="2">
    <source>
        <dbReference type="Proteomes" id="UP001320209"/>
    </source>
</evidence>
<organism evidence="1 2">
    <name type="scientific">Candidatus Hydrogenosomobacter endosymbioticus</name>
    <dbReference type="NCBI Taxonomy" id="2558174"/>
    <lineage>
        <taxon>Bacteria</taxon>
        <taxon>Pseudomonadati</taxon>
        <taxon>Pseudomonadota</taxon>
        <taxon>Alphaproteobacteria</taxon>
        <taxon>Holosporales</taxon>
        <taxon>Holosporaceae</taxon>
        <taxon>Candidatus Hydrogenosomobacter</taxon>
    </lineage>
</organism>